<name>A0ACC0LEP9_RHOML</name>
<evidence type="ECO:0000313" key="1">
    <source>
        <dbReference type="EMBL" id="KAI8527159.1"/>
    </source>
</evidence>
<evidence type="ECO:0000313" key="2">
    <source>
        <dbReference type="Proteomes" id="UP001062846"/>
    </source>
</evidence>
<dbReference type="Proteomes" id="UP001062846">
    <property type="component" value="Chromosome 12"/>
</dbReference>
<reference evidence="1" key="1">
    <citation type="submission" date="2022-02" db="EMBL/GenBank/DDBJ databases">
        <title>Plant Genome Project.</title>
        <authorList>
            <person name="Zhang R.-G."/>
        </authorList>
    </citation>
    <scope>NUCLEOTIDE SEQUENCE</scope>
    <source>
        <strain evidence="1">AT1</strain>
    </source>
</reference>
<protein>
    <submittedName>
        <fullName evidence="1">Uncharacterized protein</fullName>
    </submittedName>
</protein>
<accession>A0ACC0LEP9</accession>
<comment type="caution">
    <text evidence="1">The sequence shown here is derived from an EMBL/GenBank/DDBJ whole genome shotgun (WGS) entry which is preliminary data.</text>
</comment>
<dbReference type="EMBL" id="CM046399">
    <property type="protein sequence ID" value="KAI8527159.1"/>
    <property type="molecule type" value="Genomic_DNA"/>
</dbReference>
<proteinExistence type="predicted"/>
<organism evidence="1 2">
    <name type="scientific">Rhododendron molle</name>
    <name type="common">Chinese azalea</name>
    <name type="synonym">Azalea mollis</name>
    <dbReference type="NCBI Taxonomy" id="49168"/>
    <lineage>
        <taxon>Eukaryota</taxon>
        <taxon>Viridiplantae</taxon>
        <taxon>Streptophyta</taxon>
        <taxon>Embryophyta</taxon>
        <taxon>Tracheophyta</taxon>
        <taxon>Spermatophyta</taxon>
        <taxon>Magnoliopsida</taxon>
        <taxon>eudicotyledons</taxon>
        <taxon>Gunneridae</taxon>
        <taxon>Pentapetalae</taxon>
        <taxon>asterids</taxon>
        <taxon>Ericales</taxon>
        <taxon>Ericaceae</taxon>
        <taxon>Ericoideae</taxon>
        <taxon>Rhodoreae</taxon>
        <taxon>Rhododendron</taxon>
    </lineage>
</organism>
<keyword evidence="2" id="KW-1185">Reference proteome</keyword>
<sequence>MCEKYQIARSLAPEPEAEKSLIGKGRVKGCMAVNFSRKFSPRSFPQFFPPVRLTKTIMELKLSHSQPFYKNPRNGSFSFLKALKLKHRSVSVALAATNGVATTDDFRCPISGELMRDPVVLATGQCPEQPSTVECGFFVMRFMKDLVADPSMLCRRDFNGKNTYTQAEINEVRIEWMNFVIELDI</sequence>
<gene>
    <name evidence="1" type="ORF">RHMOL_Rhmol12G0054000</name>
</gene>